<dbReference type="AlphaFoldDB" id="A0A2G9TF34"/>
<accession>A0A2G9TF34</accession>
<dbReference type="Proteomes" id="UP000230423">
    <property type="component" value="Unassembled WGS sequence"/>
</dbReference>
<dbReference type="SUPFAM" id="SSF53187">
    <property type="entry name" value="Zn-dependent exopeptidases"/>
    <property type="match status" value="1"/>
</dbReference>
<keyword evidence="2" id="KW-1185">Reference proteome</keyword>
<sequence length="106" mass="12132">MAFKIFLSQRSTNRNVTNTNTNDPYWRAFASALAEEGCEYRKEIFTAGTDSRFVRKLGYRAIGFSPMTNTKVLLHDHDECIHEKVFLRGIQIYATIIDNLGNLPAE</sequence>
<dbReference type="EMBL" id="KZ374794">
    <property type="protein sequence ID" value="PIO56567.1"/>
    <property type="molecule type" value="Genomic_DNA"/>
</dbReference>
<organism evidence="1 2">
    <name type="scientific">Teladorsagia circumcincta</name>
    <name type="common">Brown stomach worm</name>
    <name type="synonym">Ostertagia circumcincta</name>
    <dbReference type="NCBI Taxonomy" id="45464"/>
    <lineage>
        <taxon>Eukaryota</taxon>
        <taxon>Metazoa</taxon>
        <taxon>Ecdysozoa</taxon>
        <taxon>Nematoda</taxon>
        <taxon>Chromadorea</taxon>
        <taxon>Rhabditida</taxon>
        <taxon>Rhabditina</taxon>
        <taxon>Rhabditomorpha</taxon>
        <taxon>Strongyloidea</taxon>
        <taxon>Trichostrongylidae</taxon>
        <taxon>Teladorsagia</taxon>
    </lineage>
</organism>
<dbReference type="Gene3D" id="1.10.150.900">
    <property type="match status" value="1"/>
</dbReference>
<dbReference type="GO" id="GO:0004046">
    <property type="term" value="F:aminoacylase activity"/>
    <property type="evidence" value="ECO:0007669"/>
    <property type="project" value="TreeGrafter"/>
</dbReference>
<dbReference type="PANTHER" id="PTHR45892">
    <property type="entry name" value="AMINOACYLASE-1"/>
    <property type="match status" value="1"/>
</dbReference>
<evidence type="ECO:0000313" key="2">
    <source>
        <dbReference type="Proteomes" id="UP000230423"/>
    </source>
</evidence>
<name>A0A2G9TF34_TELCI</name>
<dbReference type="PANTHER" id="PTHR45892:SF1">
    <property type="entry name" value="AMINOACYLASE-1"/>
    <property type="match status" value="1"/>
</dbReference>
<evidence type="ECO:0008006" key="3">
    <source>
        <dbReference type="Google" id="ProtNLM"/>
    </source>
</evidence>
<proteinExistence type="predicted"/>
<dbReference type="InterPro" id="IPR052083">
    <property type="entry name" value="Aminoacylase-1_M20A"/>
</dbReference>
<dbReference type="InterPro" id="IPR002933">
    <property type="entry name" value="Peptidase_M20"/>
</dbReference>
<gene>
    <name evidence="1" type="ORF">TELCIR_22033</name>
</gene>
<protein>
    <recommendedName>
        <fullName evidence="3">Peptidase M20 dimerisation domain-containing protein</fullName>
    </recommendedName>
</protein>
<reference evidence="1 2" key="1">
    <citation type="submission" date="2015-09" db="EMBL/GenBank/DDBJ databases">
        <title>Draft genome of the parasitic nematode Teladorsagia circumcincta isolate WARC Sus (inbred).</title>
        <authorList>
            <person name="Mitreva M."/>
        </authorList>
    </citation>
    <scope>NUCLEOTIDE SEQUENCE [LARGE SCALE GENOMIC DNA]</scope>
    <source>
        <strain evidence="1 2">S</strain>
    </source>
</reference>
<dbReference type="OrthoDB" id="3064516at2759"/>
<dbReference type="FunFam" id="1.10.150.900:FF:000001">
    <property type="entry name" value="Aminoacylase-1, putative"/>
    <property type="match status" value="1"/>
</dbReference>
<dbReference type="Pfam" id="PF01546">
    <property type="entry name" value="Peptidase_M20"/>
    <property type="match status" value="1"/>
</dbReference>
<evidence type="ECO:0000313" key="1">
    <source>
        <dbReference type="EMBL" id="PIO56567.1"/>
    </source>
</evidence>